<protein>
    <submittedName>
        <fullName evidence="1">Alkyldihydroxyacetonephosphate synthase-like protein</fullName>
    </submittedName>
</protein>
<reference evidence="1" key="2">
    <citation type="journal article" date="2017" name="J. Med. Entomol.">
        <title>Transcriptome Analysis of the Triatoma infestans (Hemiptera: Reduviidae) Integument.</title>
        <authorList>
            <person name="Calderon-Fernandez G.M."/>
            <person name="Moriconi D.E."/>
            <person name="Dulbecco A.B."/>
            <person name="Juarez M.P."/>
        </authorList>
    </citation>
    <scope>NUCLEOTIDE SEQUENCE</scope>
    <source>
        <strain evidence="1">Int1</strain>
        <tissue evidence="1">Integument</tissue>
    </source>
</reference>
<dbReference type="EMBL" id="GEMB01000348">
    <property type="protein sequence ID" value="JAS02773.1"/>
    <property type="molecule type" value="Transcribed_RNA"/>
</dbReference>
<name>A0A171B2R6_TRIIF</name>
<proteinExistence type="predicted"/>
<evidence type="ECO:0000313" key="1">
    <source>
        <dbReference type="EMBL" id="JAS02773.1"/>
    </source>
</evidence>
<accession>A0A171B2R6</accession>
<reference evidence="1" key="1">
    <citation type="submission" date="2016-04" db="EMBL/GenBank/DDBJ databases">
        <authorList>
            <person name="Calderon-Fernandez G.M.Sr."/>
        </authorList>
    </citation>
    <scope>NUCLEOTIDE SEQUENCE</scope>
    <source>
        <strain evidence="1">Int1</strain>
        <tissue evidence="1">Integument</tissue>
    </source>
</reference>
<dbReference type="AlphaFoldDB" id="A0A171B2R6"/>
<sequence length="25" mass="3153">MLTFVIAYIRVINFRFFKYFCFTIV</sequence>
<organism evidence="1">
    <name type="scientific">Triatoma infestans</name>
    <name type="common">Assassin bug</name>
    <dbReference type="NCBI Taxonomy" id="30076"/>
    <lineage>
        <taxon>Eukaryota</taxon>
        <taxon>Metazoa</taxon>
        <taxon>Ecdysozoa</taxon>
        <taxon>Arthropoda</taxon>
        <taxon>Hexapoda</taxon>
        <taxon>Insecta</taxon>
        <taxon>Pterygota</taxon>
        <taxon>Neoptera</taxon>
        <taxon>Paraneoptera</taxon>
        <taxon>Hemiptera</taxon>
        <taxon>Heteroptera</taxon>
        <taxon>Panheteroptera</taxon>
        <taxon>Cimicomorpha</taxon>
        <taxon>Reduviidae</taxon>
        <taxon>Triatominae</taxon>
        <taxon>Triatoma</taxon>
    </lineage>
</organism>